<dbReference type="Proteomes" id="UP000735302">
    <property type="component" value="Unassembled WGS sequence"/>
</dbReference>
<dbReference type="EMBL" id="BLXT01002947">
    <property type="protein sequence ID" value="GFN99123.1"/>
    <property type="molecule type" value="Genomic_DNA"/>
</dbReference>
<feature type="region of interest" description="Disordered" evidence="1">
    <location>
        <begin position="1"/>
        <end position="24"/>
    </location>
</feature>
<organism evidence="2 3">
    <name type="scientific">Plakobranchus ocellatus</name>
    <dbReference type="NCBI Taxonomy" id="259542"/>
    <lineage>
        <taxon>Eukaryota</taxon>
        <taxon>Metazoa</taxon>
        <taxon>Spiralia</taxon>
        <taxon>Lophotrochozoa</taxon>
        <taxon>Mollusca</taxon>
        <taxon>Gastropoda</taxon>
        <taxon>Heterobranchia</taxon>
        <taxon>Euthyneura</taxon>
        <taxon>Panpulmonata</taxon>
        <taxon>Sacoglossa</taxon>
        <taxon>Placobranchoidea</taxon>
        <taxon>Plakobranchidae</taxon>
        <taxon>Plakobranchus</taxon>
    </lineage>
</organism>
<protein>
    <submittedName>
        <fullName evidence="2">Uncharacterized protein</fullName>
    </submittedName>
</protein>
<evidence type="ECO:0000313" key="2">
    <source>
        <dbReference type="EMBL" id="GFN99123.1"/>
    </source>
</evidence>
<name>A0AAV3ZXK0_9GAST</name>
<gene>
    <name evidence="2" type="ORF">PoB_002562900</name>
</gene>
<evidence type="ECO:0000313" key="3">
    <source>
        <dbReference type="Proteomes" id="UP000735302"/>
    </source>
</evidence>
<evidence type="ECO:0000256" key="1">
    <source>
        <dbReference type="SAM" id="MobiDB-lite"/>
    </source>
</evidence>
<reference evidence="2 3" key="1">
    <citation type="journal article" date="2021" name="Elife">
        <title>Chloroplast acquisition without the gene transfer in kleptoplastic sea slugs, Plakobranchus ocellatus.</title>
        <authorList>
            <person name="Maeda T."/>
            <person name="Takahashi S."/>
            <person name="Yoshida T."/>
            <person name="Shimamura S."/>
            <person name="Takaki Y."/>
            <person name="Nagai Y."/>
            <person name="Toyoda A."/>
            <person name="Suzuki Y."/>
            <person name="Arimoto A."/>
            <person name="Ishii H."/>
            <person name="Satoh N."/>
            <person name="Nishiyama T."/>
            <person name="Hasebe M."/>
            <person name="Maruyama T."/>
            <person name="Minagawa J."/>
            <person name="Obokata J."/>
            <person name="Shigenobu S."/>
        </authorList>
    </citation>
    <scope>NUCLEOTIDE SEQUENCE [LARGE SCALE GENOMIC DNA]</scope>
</reference>
<comment type="caution">
    <text evidence="2">The sequence shown here is derived from an EMBL/GenBank/DDBJ whole genome shotgun (WGS) entry which is preliminary data.</text>
</comment>
<dbReference type="AlphaFoldDB" id="A0AAV3ZXK0"/>
<feature type="compositionally biased region" description="Basic residues" evidence="1">
    <location>
        <begin position="1"/>
        <end position="16"/>
    </location>
</feature>
<keyword evidence="3" id="KW-1185">Reference proteome</keyword>
<sequence length="103" mass="11126">MFIFKSHKKQNKKKKTQLINKSRGQWKRPLRSSACCDPCSYNIQRSVAVVASQTGTVFTGPVMLSRTGTGTAEVSQGSPSAFSETTGIKVSGGGKALMISRRD</sequence>
<proteinExistence type="predicted"/>
<accession>A0AAV3ZXK0</accession>